<dbReference type="RefSeq" id="WP_169561997.1">
    <property type="nucleotide sequence ID" value="NZ_BSNF01000010.1"/>
</dbReference>
<reference evidence="1" key="1">
    <citation type="journal article" date="2014" name="Int. J. Syst. Evol. Microbiol.">
        <title>Complete genome of a new Firmicutes species belonging to the dominant human colonic microbiota ('Ruminococcus bicirculans') reveals two chromosomes and a selective capacity to utilize plant glucans.</title>
        <authorList>
            <consortium name="NISC Comparative Sequencing Program"/>
            <person name="Wegmann U."/>
            <person name="Louis P."/>
            <person name="Goesmann A."/>
            <person name="Henrissat B."/>
            <person name="Duncan S.H."/>
            <person name="Flint H.J."/>
        </authorList>
    </citation>
    <scope>NUCLEOTIDE SEQUENCE</scope>
    <source>
        <strain evidence="1">NBRC 103408</strain>
    </source>
</reference>
<sequence>MKHYEELTGGEGRRVFYRAERFKASTILRDISPVIELRDRTFEIYDLSMSGLSFLAPATSEWQTGEEEDFSLSLKLGADEVFQGTGKISRIADVSDRKKVALELTNGYLDIQKIIETHDDLALNRHIRTGLLDQSSLVPADYKEIVADALYLLRSARQTLQKVEQEFKSDSPRRESRINDVIIECEQHVHSRWKELSKRAMVTVNSMRSNPEAMQAAKAYTEKTLTPELVTGASWGRAYEKPLGYPGDYEVMNYAYNLALLGDTAYDKLCHRLGTSTGEFIAARMTMVKQKIAELAAQAAAEGQTEFRAASLGCGPAQEVANFLQNQEIPLPVHFTLIDQDHDALSYAYKNSYPEVVRLDGRASVNCLHATFVEFLATGALFEKLDKQDLIYAVGLVDYLTDRRACKMVDDLYASLRPGGTLLIGSMKDSDISLEWQVEFITDWQLEYRTEEEMLNMAVNLPADATLRVLPDSTGHCHILEVKKPE</sequence>
<gene>
    <name evidence="1" type="ORF">GCM10007924_30930</name>
</gene>
<comment type="caution">
    <text evidence="1">The sequence shown here is derived from an EMBL/GenBank/DDBJ whole genome shotgun (WGS) entry which is preliminary data.</text>
</comment>
<dbReference type="Proteomes" id="UP001161409">
    <property type="component" value="Unassembled WGS sequence"/>
</dbReference>
<protein>
    <recommendedName>
        <fullName evidence="3">PilZ domain-containing protein</fullName>
    </recommendedName>
</protein>
<keyword evidence="2" id="KW-1185">Reference proteome</keyword>
<accession>A0ABQ5UBC9</accession>
<evidence type="ECO:0000313" key="2">
    <source>
        <dbReference type="Proteomes" id="UP001161409"/>
    </source>
</evidence>
<organism evidence="1 2">
    <name type="scientific">Sneathiella chinensis</name>
    <dbReference type="NCBI Taxonomy" id="349750"/>
    <lineage>
        <taxon>Bacteria</taxon>
        <taxon>Pseudomonadati</taxon>
        <taxon>Pseudomonadota</taxon>
        <taxon>Alphaproteobacteria</taxon>
        <taxon>Sneathiellales</taxon>
        <taxon>Sneathiellaceae</taxon>
        <taxon>Sneathiella</taxon>
    </lineage>
</organism>
<dbReference type="SUPFAM" id="SSF53335">
    <property type="entry name" value="S-adenosyl-L-methionine-dependent methyltransferases"/>
    <property type="match status" value="1"/>
</dbReference>
<dbReference type="EMBL" id="BSNF01000010">
    <property type="protein sequence ID" value="GLQ07871.1"/>
    <property type="molecule type" value="Genomic_DNA"/>
</dbReference>
<reference evidence="1" key="2">
    <citation type="submission" date="2023-01" db="EMBL/GenBank/DDBJ databases">
        <title>Draft genome sequence of Sneathiella chinensis strain NBRC 103408.</title>
        <authorList>
            <person name="Sun Q."/>
            <person name="Mori K."/>
        </authorList>
    </citation>
    <scope>NUCLEOTIDE SEQUENCE</scope>
    <source>
        <strain evidence="1">NBRC 103408</strain>
    </source>
</reference>
<dbReference type="InterPro" id="IPR029063">
    <property type="entry name" value="SAM-dependent_MTases_sf"/>
</dbReference>
<evidence type="ECO:0008006" key="3">
    <source>
        <dbReference type="Google" id="ProtNLM"/>
    </source>
</evidence>
<evidence type="ECO:0000313" key="1">
    <source>
        <dbReference type="EMBL" id="GLQ07871.1"/>
    </source>
</evidence>
<dbReference type="Gene3D" id="3.40.50.150">
    <property type="entry name" value="Vaccinia Virus protein VP39"/>
    <property type="match status" value="1"/>
</dbReference>
<proteinExistence type="predicted"/>
<name>A0ABQ5UBC9_9PROT</name>